<accession>A0ACC2QPB7</accession>
<reference evidence="1" key="1">
    <citation type="submission" date="2023-03" db="EMBL/GenBank/DDBJ databases">
        <title>Chromosome-level genomes of two armyworms, Mythimna separata and Mythimna loreyi, provide insights into the biosynthesis and reception of sex pheromones.</title>
        <authorList>
            <person name="Zhao H."/>
        </authorList>
    </citation>
    <scope>NUCLEOTIDE SEQUENCE</scope>
    <source>
        <strain evidence="1">BeijingLab</strain>
    </source>
</reference>
<gene>
    <name evidence="1" type="ORF">PYW08_006124</name>
</gene>
<name>A0ACC2QPB7_9NEOP</name>
<sequence>MRVINLVQSASSTSLIEPTPSTSIAFDQESEKDKQSKRENSCHHFLSLQKRTDYYSQDKIPKLNLDHQKKTKKQTTTNGNDNCLYCLEKYGTTRFNEGWVQCIECKGWAHEGCTGYDSEELDDFVCMGCIAAH</sequence>
<proteinExistence type="predicted"/>
<keyword evidence="2" id="KW-1185">Reference proteome</keyword>
<comment type="caution">
    <text evidence="1">The sequence shown here is derived from an EMBL/GenBank/DDBJ whole genome shotgun (WGS) entry which is preliminary data.</text>
</comment>
<organism evidence="1 2">
    <name type="scientific">Mythimna loreyi</name>
    <dbReference type="NCBI Taxonomy" id="667449"/>
    <lineage>
        <taxon>Eukaryota</taxon>
        <taxon>Metazoa</taxon>
        <taxon>Ecdysozoa</taxon>
        <taxon>Arthropoda</taxon>
        <taxon>Hexapoda</taxon>
        <taxon>Insecta</taxon>
        <taxon>Pterygota</taxon>
        <taxon>Neoptera</taxon>
        <taxon>Endopterygota</taxon>
        <taxon>Lepidoptera</taxon>
        <taxon>Glossata</taxon>
        <taxon>Ditrysia</taxon>
        <taxon>Noctuoidea</taxon>
        <taxon>Noctuidae</taxon>
        <taxon>Noctuinae</taxon>
        <taxon>Hadenini</taxon>
        <taxon>Mythimna</taxon>
    </lineage>
</organism>
<dbReference type="Proteomes" id="UP001231649">
    <property type="component" value="Chromosome 19"/>
</dbReference>
<protein>
    <submittedName>
        <fullName evidence="1">Uncharacterized protein</fullName>
    </submittedName>
</protein>
<evidence type="ECO:0000313" key="1">
    <source>
        <dbReference type="EMBL" id="KAJ8720659.1"/>
    </source>
</evidence>
<evidence type="ECO:0000313" key="2">
    <source>
        <dbReference type="Proteomes" id="UP001231649"/>
    </source>
</evidence>
<dbReference type="EMBL" id="CM056795">
    <property type="protein sequence ID" value="KAJ8720659.1"/>
    <property type="molecule type" value="Genomic_DNA"/>
</dbReference>